<evidence type="ECO:0000313" key="2">
    <source>
        <dbReference type="Proteomes" id="UP000678228"/>
    </source>
</evidence>
<proteinExistence type="predicted"/>
<dbReference type="InterPro" id="IPR025716">
    <property type="entry name" value="Post-transcriptional_regulator"/>
</dbReference>
<accession>A0A941ATC4</accession>
<protein>
    <submittedName>
        <fullName evidence="1">Post-transcriptional regulator</fullName>
    </submittedName>
</protein>
<name>A0A941ATC4_9BACI</name>
<dbReference type="AlphaFoldDB" id="A0A941ATC4"/>
<dbReference type="EMBL" id="JAGKSQ010000003">
    <property type="protein sequence ID" value="MBP3951404.1"/>
    <property type="molecule type" value="Genomic_DNA"/>
</dbReference>
<reference evidence="1" key="1">
    <citation type="submission" date="2021-03" db="EMBL/GenBank/DDBJ databases">
        <title>Bacillus suaedae sp. nov., isolated from Suaeda aralocaspica.</title>
        <authorList>
            <person name="Lei R.F.R."/>
        </authorList>
    </citation>
    <scope>NUCLEOTIDE SEQUENCE</scope>
    <source>
        <strain evidence="1">YZJH907-2</strain>
    </source>
</reference>
<dbReference type="Pfam" id="PF13797">
    <property type="entry name" value="Post_transc_reg"/>
    <property type="match status" value="1"/>
</dbReference>
<comment type="caution">
    <text evidence="1">The sequence shown here is derived from an EMBL/GenBank/DDBJ whole genome shotgun (WGS) entry which is preliminary data.</text>
</comment>
<keyword evidence="2" id="KW-1185">Reference proteome</keyword>
<gene>
    <name evidence="1" type="ORF">J7W16_09675</name>
</gene>
<dbReference type="RefSeq" id="WP_210597087.1">
    <property type="nucleotide sequence ID" value="NZ_JAGKSQ010000003.1"/>
</dbReference>
<dbReference type="Proteomes" id="UP000678228">
    <property type="component" value="Unassembled WGS sequence"/>
</dbReference>
<organism evidence="1 2">
    <name type="scientific">Halalkalibacter suaedae</name>
    <dbReference type="NCBI Taxonomy" id="2822140"/>
    <lineage>
        <taxon>Bacteria</taxon>
        <taxon>Bacillati</taxon>
        <taxon>Bacillota</taxon>
        <taxon>Bacilli</taxon>
        <taxon>Bacillales</taxon>
        <taxon>Bacillaceae</taxon>
        <taxon>Halalkalibacter</taxon>
    </lineage>
</organism>
<evidence type="ECO:0000313" key="1">
    <source>
        <dbReference type="EMBL" id="MBP3951404.1"/>
    </source>
</evidence>
<sequence>MNERQQFEVWRLDIQPALISKVDELHLLGYDRANEEDVWTCVLYQLRKKKEFMHKHAFVNSVLTLKPQAFMTWLTIHSYKEPTDWFTDFESGIQG</sequence>